<proteinExistence type="predicted"/>
<feature type="compositionally biased region" description="Polar residues" evidence="1">
    <location>
        <begin position="165"/>
        <end position="177"/>
    </location>
</feature>
<dbReference type="EMBL" id="CAACVG010006711">
    <property type="protein sequence ID" value="VEN41163.1"/>
    <property type="molecule type" value="Genomic_DNA"/>
</dbReference>
<accession>A0A653C043</accession>
<protein>
    <submittedName>
        <fullName evidence="2">Uncharacterized protein</fullName>
    </submittedName>
</protein>
<feature type="region of interest" description="Disordered" evidence="1">
    <location>
        <begin position="138"/>
        <end position="209"/>
    </location>
</feature>
<dbReference type="Proteomes" id="UP000410492">
    <property type="component" value="Unassembled WGS sequence"/>
</dbReference>
<keyword evidence="3" id="KW-1185">Reference proteome</keyword>
<reference evidence="2 3" key="1">
    <citation type="submission" date="2019-01" db="EMBL/GenBank/DDBJ databases">
        <authorList>
            <person name="Sayadi A."/>
        </authorList>
    </citation>
    <scope>NUCLEOTIDE SEQUENCE [LARGE SCALE GENOMIC DNA]</scope>
</reference>
<feature type="non-terminal residue" evidence="2">
    <location>
        <position position="1"/>
    </location>
</feature>
<feature type="non-terminal residue" evidence="2">
    <location>
        <position position="209"/>
    </location>
</feature>
<sequence length="209" mass="21556">GSKFLCSEVIAPIRSEVDDISLIIINFEDLTTVPAPSLENSPIGKNRLSKFDRARASFRQSLRLGSGIRGRGLRLAGYLTPPSDVTAAEEEEDRLEQCPLTSSAPTAPILDSHHQQTTVVPIPPPSAVGGAASAVIPPLPWSGPGRGGSVEPPGPAHRLPHQPALSVSHSAPASHQASFERGESMERTNGVTNGNGNGRGAAGGGGAGN</sequence>
<gene>
    <name evidence="2" type="ORF">CALMAC_LOCUS5092</name>
</gene>
<feature type="compositionally biased region" description="Gly residues" evidence="1">
    <location>
        <begin position="193"/>
        <end position="209"/>
    </location>
</feature>
<dbReference type="AlphaFoldDB" id="A0A653C043"/>
<organism evidence="2 3">
    <name type="scientific">Callosobruchus maculatus</name>
    <name type="common">Southern cowpea weevil</name>
    <name type="synonym">Pulse bruchid</name>
    <dbReference type="NCBI Taxonomy" id="64391"/>
    <lineage>
        <taxon>Eukaryota</taxon>
        <taxon>Metazoa</taxon>
        <taxon>Ecdysozoa</taxon>
        <taxon>Arthropoda</taxon>
        <taxon>Hexapoda</taxon>
        <taxon>Insecta</taxon>
        <taxon>Pterygota</taxon>
        <taxon>Neoptera</taxon>
        <taxon>Endopterygota</taxon>
        <taxon>Coleoptera</taxon>
        <taxon>Polyphaga</taxon>
        <taxon>Cucujiformia</taxon>
        <taxon>Chrysomeloidea</taxon>
        <taxon>Chrysomelidae</taxon>
        <taxon>Bruchinae</taxon>
        <taxon>Bruchini</taxon>
        <taxon>Callosobruchus</taxon>
    </lineage>
</organism>
<evidence type="ECO:0000313" key="2">
    <source>
        <dbReference type="EMBL" id="VEN41163.1"/>
    </source>
</evidence>
<dbReference type="OrthoDB" id="432483at2759"/>
<evidence type="ECO:0000256" key="1">
    <source>
        <dbReference type="SAM" id="MobiDB-lite"/>
    </source>
</evidence>
<evidence type="ECO:0000313" key="3">
    <source>
        <dbReference type="Proteomes" id="UP000410492"/>
    </source>
</evidence>
<name>A0A653C043_CALMS</name>